<evidence type="ECO:0000256" key="1">
    <source>
        <dbReference type="ARBA" id="ARBA00004123"/>
    </source>
</evidence>
<evidence type="ECO:0000256" key="3">
    <source>
        <dbReference type="ARBA" id="ARBA00008442"/>
    </source>
</evidence>
<accession>A0A6A5S6T2</accession>
<dbReference type="Proteomes" id="UP000800082">
    <property type="component" value="Unassembled WGS sequence"/>
</dbReference>
<dbReference type="GeneID" id="54352722"/>
<keyword evidence="7" id="KW-0238">DNA-binding</keyword>
<dbReference type="EMBL" id="ML978957">
    <property type="protein sequence ID" value="KAF1933207.1"/>
    <property type="molecule type" value="Genomic_DNA"/>
</dbReference>
<keyword evidence="12" id="KW-1185">Reference proteome</keyword>
<dbReference type="Pfam" id="PF02765">
    <property type="entry name" value="POT1"/>
    <property type="match status" value="1"/>
</dbReference>
<evidence type="ECO:0000256" key="4">
    <source>
        <dbReference type="ARBA" id="ARBA00015253"/>
    </source>
</evidence>
<dbReference type="GO" id="GO:0000783">
    <property type="term" value="C:nuclear telomere cap complex"/>
    <property type="evidence" value="ECO:0007669"/>
    <property type="project" value="TreeGrafter"/>
</dbReference>
<evidence type="ECO:0000256" key="2">
    <source>
        <dbReference type="ARBA" id="ARBA00004574"/>
    </source>
</evidence>
<evidence type="ECO:0000256" key="9">
    <source>
        <dbReference type="SAM" id="MobiDB-lite"/>
    </source>
</evidence>
<gene>
    <name evidence="11" type="ORF">M421DRAFT_52813</name>
</gene>
<keyword evidence="8" id="KW-0539">Nucleus</keyword>
<dbReference type="InterPro" id="IPR011564">
    <property type="entry name" value="Telomer_end-bd_POT1/Cdc13"/>
</dbReference>
<evidence type="ECO:0000256" key="6">
    <source>
        <dbReference type="ARBA" id="ARBA00022895"/>
    </source>
</evidence>
<dbReference type="InterPro" id="IPR012340">
    <property type="entry name" value="NA-bd_OB-fold"/>
</dbReference>
<dbReference type="InterPro" id="IPR028389">
    <property type="entry name" value="POT1"/>
</dbReference>
<dbReference type="OrthoDB" id="2186770at2759"/>
<feature type="compositionally biased region" description="Basic and acidic residues" evidence="9">
    <location>
        <begin position="353"/>
        <end position="377"/>
    </location>
</feature>
<evidence type="ECO:0000256" key="7">
    <source>
        <dbReference type="ARBA" id="ARBA00023125"/>
    </source>
</evidence>
<dbReference type="FunFam" id="2.40.50.140:FF:000303">
    <property type="entry name" value="Protection of telomeres protein 1"/>
    <property type="match status" value="1"/>
</dbReference>
<evidence type="ECO:0000313" key="11">
    <source>
        <dbReference type="EMBL" id="KAF1933207.1"/>
    </source>
</evidence>
<dbReference type="GO" id="GO:0098505">
    <property type="term" value="F:G-rich strand telomeric DNA binding"/>
    <property type="evidence" value="ECO:0007669"/>
    <property type="project" value="TreeGrafter"/>
</dbReference>
<feature type="domain" description="Telomeric single stranded DNA binding POT1/Cdc13" evidence="10">
    <location>
        <begin position="8"/>
        <end position="177"/>
    </location>
</feature>
<evidence type="ECO:0000256" key="5">
    <source>
        <dbReference type="ARBA" id="ARBA00022454"/>
    </source>
</evidence>
<dbReference type="PANTHER" id="PTHR14513">
    <property type="entry name" value="PROTECTION OF TELOMERES 1"/>
    <property type="match status" value="1"/>
</dbReference>
<proteinExistence type="inferred from homology"/>
<dbReference type="InterPro" id="IPR032042">
    <property type="entry name" value="POT1PC"/>
</dbReference>
<comment type="similarity">
    <text evidence="3">Belongs to the telombin family.</text>
</comment>
<dbReference type="RefSeq" id="XP_033453455.1">
    <property type="nucleotide sequence ID" value="XM_033595055.1"/>
</dbReference>
<evidence type="ECO:0000313" key="12">
    <source>
        <dbReference type="Proteomes" id="UP000800082"/>
    </source>
</evidence>
<organism evidence="11 12">
    <name type="scientific">Didymella exigua CBS 183.55</name>
    <dbReference type="NCBI Taxonomy" id="1150837"/>
    <lineage>
        <taxon>Eukaryota</taxon>
        <taxon>Fungi</taxon>
        <taxon>Dikarya</taxon>
        <taxon>Ascomycota</taxon>
        <taxon>Pezizomycotina</taxon>
        <taxon>Dothideomycetes</taxon>
        <taxon>Pleosporomycetidae</taxon>
        <taxon>Pleosporales</taxon>
        <taxon>Pleosporineae</taxon>
        <taxon>Didymellaceae</taxon>
        <taxon>Didymella</taxon>
    </lineage>
</organism>
<dbReference type="SUPFAM" id="SSF50249">
    <property type="entry name" value="Nucleic acid-binding proteins"/>
    <property type="match status" value="2"/>
</dbReference>
<keyword evidence="5" id="KW-0158">Chromosome</keyword>
<feature type="region of interest" description="Disordered" evidence="9">
    <location>
        <begin position="320"/>
        <end position="377"/>
    </location>
</feature>
<dbReference type="PANTHER" id="PTHR14513:SF0">
    <property type="entry name" value="PROTECTION OF TELOMERES PROTEIN 1"/>
    <property type="match status" value="1"/>
</dbReference>
<dbReference type="AlphaFoldDB" id="A0A6A5S6T2"/>
<evidence type="ECO:0000259" key="10">
    <source>
        <dbReference type="SMART" id="SM00976"/>
    </source>
</evidence>
<dbReference type="GO" id="GO:0016233">
    <property type="term" value="P:telomere capping"/>
    <property type="evidence" value="ECO:0007669"/>
    <property type="project" value="TreeGrafter"/>
</dbReference>
<reference evidence="11" key="1">
    <citation type="journal article" date="2020" name="Stud. Mycol.">
        <title>101 Dothideomycetes genomes: a test case for predicting lifestyles and emergence of pathogens.</title>
        <authorList>
            <person name="Haridas S."/>
            <person name="Albert R."/>
            <person name="Binder M."/>
            <person name="Bloem J."/>
            <person name="Labutti K."/>
            <person name="Salamov A."/>
            <person name="Andreopoulos B."/>
            <person name="Baker S."/>
            <person name="Barry K."/>
            <person name="Bills G."/>
            <person name="Bluhm B."/>
            <person name="Cannon C."/>
            <person name="Castanera R."/>
            <person name="Culley D."/>
            <person name="Daum C."/>
            <person name="Ezra D."/>
            <person name="Gonzalez J."/>
            <person name="Henrissat B."/>
            <person name="Kuo A."/>
            <person name="Liang C."/>
            <person name="Lipzen A."/>
            <person name="Lutzoni F."/>
            <person name="Magnuson J."/>
            <person name="Mondo S."/>
            <person name="Nolan M."/>
            <person name="Ohm R."/>
            <person name="Pangilinan J."/>
            <person name="Park H.-J."/>
            <person name="Ramirez L."/>
            <person name="Alfaro M."/>
            <person name="Sun H."/>
            <person name="Tritt A."/>
            <person name="Yoshinaga Y."/>
            <person name="Zwiers L.-H."/>
            <person name="Turgeon B."/>
            <person name="Goodwin S."/>
            <person name="Spatafora J."/>
            <person name="Crous P."/>
            <person name="Grigoriev I."/>
        </authorList>
    </citation>
    <scope>NUCLEOTIDE SEQUENCE</scope>
    <source>
        <strain evidence="11">CBS 183.55</strain>
    </source>
</reference>
<dbReference type="SMART" id="SM00976">
    <property type="entry name" value="Telo_bind"/>
    <property type="match status" value="1"/>
</dbReference>
<name>A0A6A5S6T2_9PLEO</name>
<keyword evidence="6" id="KW-0779">Telomere</keyword>
<dbReference type="GO" id="GO:0032210">
    <property type="term" value="P:regulation of telomere maintenance via telomerase"/>
    <property type="evidence" value="ECO:0007669"/>
    <property type="project" value="TreeGrafter"/>
</dbReference>
<sequence length="588" mass="66921">MPGLPIGFTAVKDCKADGAVVSILGIVMSLQEPRKTRGTDWCLNFSIQDDFTAGPVGGSSSMGCRVFKPSQTSLPKITAAGDVVILRNFKLNPWQGRMDCVSNVASDILVFPASKIPVPELSQAYLLGTQRLLYHATPGAKEPSVPEQNAVLTLKHSSSGSAKDVQQHASLATYKATARRKEHLIKDLADGIFADIRAQVLNIYYSNYGTVELKITDYTPNKDLYLYADPEREPDLFRKREWPGPYGQVTLEVRLYEPHATWARANLTRDDFVYLRNVRMKHSDVRVLEGAMHEDRQFPDQVDVHKLRDETVIEEIRQRRETYEQQRSKGGTTHLVNAPKKSSAKASAKKKQEKKERQRLQREAEQKELEENQEKWEAQRSGINRNVRAGFSEAQRSTISEILNNPHIQARTSTKCNSFILPFINCRHRSRVRIVDFYPPELEDFSHSLDDPSWTPRSKSQRWEWGFVLLLEDANVPHDTVPEQLRLIINNDAAQYLGLGNARDLKAEPRILDQLREKLFIMWGNLEELKSGLRARGQDLPLPPGDNRLDNKPIDCVIEEYGIECSVTEDHPFGYQRLHKLALTKIMS</sequence>
<dbReference type="Gene3D" id="2.40.50.140">
    <property type="entry name" value="Nucleic acid-binding proteins"/>
    <property type="match status" value="2"/>
</dbReference>
<protein>
    <recommendedName>
        <fullName evidence="4">Protection of telomeres protein 1</fullName>
    </recommendedName>
</protein>
<dbReference type="GO" id="GO:0010521">
    <property type="term" value="F:telomerase inhibitor activity"/>
    <property type="evidence" value="ECO:0007669"/>
    <property type="project" value="TreeGrafter"/>
</dbReference>
<dbReference type="Pfam" id="PF16686">
    <property type="entry name" value="POT1PC"/>
    <property type="match status" value="1"/>
</dbReference>
<evidence type="ECO:0000256" key="8">
    <source>
        <dbReference type="ARBA" id="ARBA00023242"/>
    </source>
</evidence>
<comment type="subcellular location">
    <subcellularLocation>
        <location evidence="2">Chromosome</location>
        <location evidence="2">Telomere</location>
    </subcellularLocation>
    <subcellularLocation>
        <location evidence="1">Nucleus</location>
    </subcellularLocation>
</comment>